<evidence type="ECO:0000259" key="4">
    <source>
        <dbReference type="Pfam" id="PF01558"/>
    </source>
</evidence>
<evidence type="ECO:0000313" key="7">
    <source>
        <dbReference type="Proteomes" id="UP000185779"/>
    </source>
</evidence>
<proteinExistence type="predicted"/>
<comment type="catalytic activity">
    <reaction evidence="3">
        <text>2 oxidized [2Fe-2S]-[ferredoxin] + pyruvate + CoA = 2 reduced [2Fe-2S]-[ferredoxin] + acetyl-CoA + CO2 + H(+)</text>
        <dbReference type="Rhea" id="RHEA:12765"/>
        <dbReference type="Rhea" id="RHEA-COMP:10000"/>
        <dbReference type="Rhea" id="RHEA-COMP:10001"/>
        <dbReference type="ChEBI" id="CHEBI:15361"/>
        <dbReference type="ChEBI" id="CHEBI:15378"/>
        <dbReference type="ChEBI" id="CHEBI:16526"/>
        <dbReference type="ChEBI" id="CHEBI:33737"/>
        <dbReference type="ChEBI" id="CHEBI:33738"/>
        <dbReference type="ChEBI" id="CHEBI:57287"/>
        <dbReference type="ChEBI" id="CHEBI:57288"/>
        <dbReference type="EC" id="1.2.7.1"/>
    </reaction>
</comment>
<dbReference type="EMBL" id="DRIE01000095">
    <property type="protein sequence ID" value="HEC57330.1"/>
    <property type="molecule type" value="Genomic_DNA"/>
</dbReference>
<dbReference type="Proteomes" id="UP000185779">
    <property type="component" value="Unassembled WGS sequence"/>
</dbReference>
<organism evidence="6 7">
    <name type="scientific">Candidatus Syntropharchaeum butanivorans</name>
    <dbReference type="NCBI Taxonomy" id="1839936"/>
    <lineage>
        <taxon>Archaea</taxon>
        <taxon>Methanobacteriati</taxon>
        <taxon>Methanobacteriota</taxon>
        <taxon>Stenosarchaea group</taxon>
        <taxon>Methanomicrobia</taxon>
        <taxon>Methanosarcinales</taxon>
        <taxon>ANME-2 cluster</taxon>
        <taxon>Candidatus Syntropharchaeum</taxon>
    </lineage>
</organism>
<dbReference type="NCBIfam" id="TIGR02175">
    <property type="entry name" value="PorC_KorC"/>
    <property type="match status" value="1"/>
</dbReference>
<dbReference type="SUPFAM" id="SSF53323">
    <property type="entry name" value="Pyruvate-ferredoxin oxidoreductase, PFOR, domain III"/>
    <property type="match status" value="1"/>
</dbReference>
<dbReference type="PANTHER" id="PTHR43366">
    <property type="entry name" value="PYRUVATE SYNTHASE SUBUNIT PORC"/>
    <property type="match status" value="1"/>
</dbReference>
<keyword evidence="7" id="KW-1185">Reference proteome</keyword>
<comment type="caution">
    <text evidence="6">The sequence shown here is derived from an EMBL/GenBank/DDBJ whole genome shotgun (WGS) entry which is preliminary data.</text>
</comment>
<dbReference type="InterPro" id="IPR011894">
    <property type="entry name" value="PorC_KorC"/>
</dbReference>
<reference evidence="6 7" key="1">
    <citation type="submission" date="2016-05" db="EMBL/GenBank/DDBJ databases">
        <title>Microbial consortia oxidize butane by reversing methanogenesis.</title>
        <authorList>
            <person name="Laso-Perez R."/>
            <person name="Richter M."/>
            <person name="Wegener G."/>
            <person name="Musat F."/>
        </authorList>
    </citation>
    <scope>NUCLEOTIDE SEQUENCE [LARGE SCALE GENOMIC DNA]</scope>
    <source>
        <strain evidence="6">BOX1</strain>
    </source>
</reference>
<evidence type="ECO:0000313" key="6">
    <source>
        <dbReference type="EMBL" id="OFV66262.1"/>
    </source>
</evidence>
<dbReference type="PATRIC" id="fig|1839936.3.peg.813"/>
<protein>
    <recommendedName>
        <fullName evidence="1">pyruvate synthase</fullName>
        <ecNumber evidence="1">1.2.7.1</ecNumber>
    </recommendedName>
</protein>
<dbReference type="EMBL" id="LYOR01000003">
    <property type="protein sequence ID" value="OFV66262.1"/>
    <property type="molecule type" value="Genomic_DNA"/>
</dbReference>
<keyword evidence="2" id="KW-0560">Oxidoreductase</keyword>
<dbReference type="InterPro" id="IPR002869">
    <property type="entry name" value="Pyrv_flavodox_OxRed_cen"/>
</dbReference>
<dbReference type="InterPro" id="IPR019752">
    <property type="entry name" value="Pyrv/ketoisovalerate_OxRed_cat"/>
</dbReference>
<dbReference type="STRING" id="1839936.SBU_000804"/>
<name>A0A1F2P5J5_9EURY</name>
<evidence type="ECO:0000256" key="2">
    <source>
        <dbReference type="ARBA" id="ARBA00023002"/>
    </source>
</evidence>
<evidence type="ECO:0000256" key="3">
    <source>
        <dbReference type="ARBA" id="ARBA00049357"/>
    </source>
</evidence>
<evidence type="ECO:0000313" key="5">
    <source>
        <dbReference type="EMBL" id="HEC57330.1"/>
    </source>
</evidence>
<dbReference type="Proteomes" id="UP000885936">
    <property type="component" value="Unassembled WGS sequence"/>
</dbReference>
<dbReference type="PANTHER" id="PTHR43366:SF1">
    <property type="entry name" value="PYRUVATE SYNTHASE SUBUNIT PORC"/>
    <property type="match status" value="1"/>
</dbReference>
<dbReference type="AlphaFoldDB" id="A0A1F2P5J5"/>
<dbReference type="EC" id="1.2.7.1" evidence="1"/>
<dbReference type="InterPro" id="IPR051626">
    <property type="entry name" value="Oxidoreductase_gamma_subunit"/>
</dbReference>
<reference evidence="5" key="2">
    <citation type="journal article" date="2020" name="mSystems">
        <title>Genome- and Community-Level Interaction Insights into Carbon Utilization and Element Cycling Functions of Hydrothermarchaeota in Hydrothermal Sediment.</title>
        <authorList>
            <person name="Zhou Z."/>
            <person name="Liu Y."/>
            <person name="Xu W."/>
            <person name="Pan J."/>
            <person name="Luo Z.H."/>
            <person name="Li M."/>
        </authorList>
    </citation>
    <scope>NUCLEOTIDE SEQUENCE [LARGE SCALE GENOMIC DNA]</scope>
    <source>
        <strain evidence="5">HyVt-386</strain>
    </source>
</reference>
<keyword evidence="6" id="KW-0670">Pyruvate</keyword>
<sequence length="183" mass="19802">MKELRIHGRGGQGSVTAAEILAVAAFRDGKFSQAFPAFGAERRGAPVMAFLRIGDEPIKIRSQVYEPDYVMVQDATLIGIVDFMKGLKEDGILIINTPKSPDELGLDGNFRVRTINATVIAKEIIGRPIVNTTMMGAFAAVTGEVSLNSVIDVVKERFSGEVGEKNARAIRRAYDLMAKGESS</sequence>
<dbReference type="Gene3D" id="3.40.920.10">
    <property type="entry name" value="Pyruvate-ferredoxin oxidoreductase, PFOR, domain III"/>
    <property type="match status" value="1"/>
</dbReference>
<dbReference type="NCBIfam" id="NF006321">
    <property type="entry name" value="PRK08534.1"/>
    <property type="match status" value="1"/>
</dbReference>
<gene>
    <name evidence="5" type="ORF">ENI32_05555</name>
    <name evidence="6" type="ORF">SBU_000804</name>
</gene>
<evidence type="ECO:0000256" key="1">
    <source>
        <dbReference type="ARBA" id="ARBA00012822"/>
    </source>
</evidence>
<feature type="domain" description="Pyruvate/ketoisovalerate oxidoreductase catalytic" evidence="4">
    <location>
        <begin position="10"/>
        <end position="175"/>
    </location>
</feature>
<dbReference type="Pfam" id="PF01558">
    <property type="entry name" value="POR"/>
    <property type="match status" value="1"/>
</dbReference>
<dbReference type="GO" id="GO:0019164">
    <property type="term" value="F:pyruvate synthase activity"/>
    <property type="evidence" value="ECO:0007669"/>
    <property type="project" value="UniProtKB-EC"/>
</dbReference>
<accession>A0A1F2P5J5</accession>